<organism evidence="2 3">
    <name type="scientific">Arabis nemorensis</name>
    <dbReference type="NCBI Taxonomy" id="586526"/>
    <lineage>
        <taxon>Eukaryota</taxon>
        <taxon>Viridiplantae</taxon>
        <taxon>Streptophyta</taxon>
        <taxon>Embryophyta</taxon>
        <taxon>Tracheophyta</taxon>
        <taxon>Spermatophyta</taxon>
        <taxon>Magnoliopsida</taxon>
        <taxon>eudicotyledons</taxon>
        <taxon>Gunneridae</taxon>
        <taxon>Pentapetalae</taxon>
        <taxon>rosids</taxon>
        <taxon>malvids</taxon>
        <taxon>Brassicales</taxon>
        <taxon>Brassicaceae</taxon>
        <taxon>Arabideae</taxon>
        <taxon>Arabis</taxon>
    </lineage>
</organism>
<proteinExistence type="predicted"/>
<name>A0A565BSQ1_9BRAS</name>
<sequence>MQQAVHGAKCELATKFWETLTRIERQLDVVEKAREENYVSEEAELTAAVAGSAGAHQRLTDEVANLRRILSAPPVKLDDCEHIEVAAASLGVRDFSGTNGKTPGLSTLSARKTASGPTTSEELVPEPEALATVATDPTAVPTEQVTEVAVPFSRGGTLEDDGFVPPVRAGTDTVEQVPEEETEVTEQVFNEGAEVPEQVSAEDATNTAADHDGMEVEETV</sequence>
<evidence type="ECO:0000256" key="1">
    <source>
        <dbReference type="SAM" id="MobiDB-lite"/>
    </source>
</evidence>
<dbReference type="Proteomes" id="UP000489600">
    <property type="component" value="Unassembled WGS sequence"/>
</dbReference>
<reference evidence="2" key="1">
    <citation type="submission" date="2019-07" db="EMBL/GenBank/DDBJ databases">
        <authorList>
            <person name="Dittberner H."/>
        </authorList>
    </citation>
    <scope>NUCLEOTIDE SEQUENCE [LARGE SCALE GENOMIC DNA]</scope>
</reference>
<dbReference type="AlphaFoldDB" id="A0A565BSQ1"/>
<evidence type="ECO:0000313" key="2">
    <source>
        <dbReference type="EMBL" id="VVB04407.1"/>
    </source>
</evidence>
<protein>
    <submittedName>
        <fullName evidence="2">Uncharacterized protein</fullName>
    </submittedName>
</protein>
<feature type="region of interest" description="Disordered" evidence="1">
    <location>
        <begin position="192"/>
        <end position="220"/>
    </location>
</feature>
<accession>A0A565BSQ1</accession>
<comment type="caution">
    <text evidence="2">The sequence shown here is derived from an EMBL/GenBank/DDBJ whole genome shotgun (WGS) entry which is preliminary data.</text>
</comment>
<evidence type="ECO:0000313" key="3">
    <source>
        <dbReference type="Proteomes" id="UP000489600"/>
    </source>
</evidence>
<keyword evidence="3" id="KW-1185">Reference proteome</keyword>
<gene>
    <name evidence="2" type="ORF">ANE_LOCUS14851</name>
</gene>
<dbReference type="EMBL" id="CABITT030000005">
    <property type="protein sequence ID" value="VVB04407.1"/>
    <property type="molecule type" value="Genomic_DNA"/>
</dbReference>
<feature type="region of interest" description="Disordered" evidence="1">
    <location>
        <begin position="96"/>
        <end position="123"/>
    </location>
</feature>
<feature type="compositionally biased region" description="Polar residues" evidence="1">
    <location>
        <begin position="96"/>
        <end position="121"/>
    </location>
</feature>